<dbReference type="GO" id="GO:0098552">
    <property type="term" value="C:side of membrane"/>
    <property type="evidence" value="ECO:0007669"/>
    <property type="project" value="UniProtKB-KW"/>
</dbReference>
<name>A0AAN6YUK0_9PEZI</name>
<feature type="region of interest" description="Disordered" evidence="8">
    <location>
        <begin position="172"/>
        <end position="209"/>
    </location>
</feature>
<dbReference type="RefSeq" id="XP_064672161.1">
    <property type="nucleotide sequence ID" value="XM_064811285.1"/>
</dbReference>
<dbReference type="Proteomes" id="UP001302812">
    <property type="component" value="Unassembled WGS sequence"/>
</dbReference>
<evidence type="ECO:0000256" key="5">
    <source>
        <dbReference type="ARBA" id="ARBA00023136"/>
    </source>
</evidence>
<proteinExistence type="predicted"/>
<sequence>MAPFQPVLFLAGAAVAIAASNEMGPAAFMWPPDRAWSEQMDNTPPCGSVALVTNRTKFPLTGGKVALVAQDDSYRAQLSISFSNDPQTQSDFGYVLNTAPIAELDPGHTCLDIPNPPSTIAPGTNATIQIIYTADFDRPENQTFYACADITYVTDFNPANIPCFNSTVPEDVPAPTSTGIPTNLPGHGDEGPPLELPSSEPSSVPVTDGPGARLSSGAIAGVVVGVVVGLGLIAGLAFLFYRERQRKNRLIRQRDSARGVKWVEDPAKDSVSAETIRMGNMS</sequence>
<evidence type="ECO:0000313" key="13">
    <source>
        <dbReference type="Proteomes" id="UP001302812"/>
    </source>
</evidence>
<gene>
    <name evidence="12" type="ORF">N656DRAFT_705614</name>
</gene>
<comment type="subcellular location">
    <subcellularLocation>
        <location evidence="1">Cell membrane</location>
        <topology evidence="1">Lipid-anchor</topology>
        <topology evidence="1">GPI-anchor</topology>
    </subcellularLocation>
</comment>
<dbReference type="InterPro" id="IPR046936">
    <property type="entry name" value="BIM1-like"/>
</dbReference>
<reference evidence="12" key="2">
    <citation type="submission" date="2023-05" db="EMBL/GenBank/DDBJ databases">
        <authorList>
            <consortium name="Lawrence Berkeley National Laboratory"/>
            <person name="Steindorff A."/>
            <person name="Hensen N."/>
            <person name="Bonometti L."/>
            <person name="Westerberg I."/>
            <person name="Brannstrom I.O."/>
            <person name="Guillou S."/>
            <person name="Cros-Aarteil S."/>
            <person name="Calhoun S."/>
            <person name="Haridas S."/>
            <person name="Kuo A."/>
            <person name="Mondo S."/>
            <person name="Pangilinan J."/>
            <person name="Riley R."/>
            <person name="Labutti K."/>
            <person name="Andreopoulos B."/>
            <person name="Lipzen A."/>
            <person name="Chen C."/>
            <person name="Yanf M."/>
            <person name="Daum C."/>
            <person name="Ng V."/>
            <person name="Clum A."/>
            <person name="Ohm R."/>
            <person name="Martin F."/>
            <person name="Silar P."/>
            <person name="Natvig D."/>
            <person name="Lalanne C."/>
            <person name="Gautier V."/>
            <person name="Ament-Velasquez S.L."/>
            <person name="Kruys A."/>
            <person name="Hutchinson M.I."/>
            <person name="Powell A.J."/>
            <person name="Barry K."/>
            <person name="Miller A.N."/>
            <person name="Grigoriev I.V."/>
            <person name="Debuchy R."/>
            <person name="Gladieux P."/>
            <person name="Thoren M.H."/>
            <person name="Johannesson H."/>
        </authorList>
    </citation>
    <scope>NUCLEOTIDE SEQUENCE</scope>
    <source>
        <strain evidence="12">CBS 508.74</strain>
    </source>
</reference>
<dbReference type="PANTHER" id="PTHR34992:SF5">
    <property type="entry name" value="ANCHORED PROTEIN, PUTATIVE (AFU_ORTHOLOGUE AFUA_6G02800)-RELATED"/>
    <property type="match status" value="1"/>
</dbReference>
<keyword evidence="4 10" id="KW-0732">Signal</keyword>
<evidence type="ECO:0000256" key="6">
    <source>
        <dbReference type="ARBA" id="ARBA00023180"/>
    </source>
</evidence>
<feature type="domain" description="Copper acquisition factor BIM1-like" evidence="11">
    <location>
        <begin position="23"/>
        <end position="167"/>
    </location>
</feature>
<evidence type="ECO:0000256" key="4">
    <source>
        <dbReference type="ARBA" id="ARBA00022729"/>
    </source>
</evidence>
<evidence type="ECO:0000256" key="10">
    <source>
        <dbReference type="SAM" id="SignalP"/>
    </source>
</evidence>
<keyword evidence="5 9" id="KW-0472">Membrane</keyword>
<feature type="signal peptide" evidence="10">
    <location>
        <begin position="1"/>
        <end position="18"/>
    </location>
</feature>
<keyword evidence="3" id="KW-0336">GPI-anchor</keyword>
<keyword evidence="2" id="KW-1003">Cell membrane</keyword>
<evidence type="ECO:0000256" key="1">
    <source>
        <dbReference type="ARBA" id="ARBA00004609"/>
    </source>
</evidence>
<feature type="transmembrane region" description="Helical" evidence="9">
    <location>
        <begin position="218"/>
        <end position="241"/>
    </location>
</feature>
<accession>A0AAN6YUK0</accession>
<dbReference type="EMBL" id="MU853336">
    <property type="protein sequence ID" value="KAK4114591.1"/>
    <property type="molecule type" value="Genomic_DNA"/>
</dbReference>
<keyword evidence="6" id="KW-0325">Glycoprotein</keyword>
<dbReference type="GO" id="GO:0005886">
    <property type="term" value="C:plasma membrane"/>
    <property type="evidence" value="ECO:0007669"/>
    <property type="project" value="UniProtKB-SubCell"/>
</dbReference>
<dbReference type="CDD" id="cd21176">
    <property type="entry name" value="LPMO_auxiliary-like"/>
    <property type="match status" value="1"/>
</dbReference>
<dbReference type="PANTHER" id="PTHR34992">
    <property type="entry name" value="HYPHAL ANASTAMOSIS-7 PROTEIN"/>
    <property type="match status" value="1"/>
</dbReference>
<evidence type="ECO:0000259" key="11">
    <source>
        <dbReference type="Pfam" id="PF20238"/>
    </source>
</evidence>
<evidence type="ECO:0000256" key="3">
    <source>
        <dbReference type="ARBA" id="ARBA00022622"/>
    </source>
</evidence>
<keyword evidence="13" id="KW-1185">Reference proteome</keyword>
<feature type="compositionally biased region" description="Low complexity" evidence="8">
    <location>
        <begin position="196"/>
        <end position="206"/>
    </location>
</feature>
<keyword evidence="9" id="KW-1133">Transmembrane helix</keyword>
<organism evidence="12 13">
    <name type="scientific">Canariomyces notabilis</name>
    <dbReference type="NCBI Taxonomy" id="2074819"/>
    <lineage>
        <taxon>Eukaryota</taxon>
        <taxon>Fungi</taxon>
        <taxon>Dikarya</taxon>
        <taxon>Ascomycota</taxon>
        <taxon>Pezizomycotina</taxon>
        <taxon>Sordariomycetes</taxon>
        <taxon>Sordariomycetidae</taxon>
        <taxon>Sordariales</taxon>
        <taxon>Chaetomiaceae</taxon>
        <taxon>Canariomyces</taxon>
    </lineage>
</organism>
<evidence type="ECO:0000256" key="2">
    <source>
        <dbReference type="ARBA" id="ARBA00022475"/>
    </source>
</evidence>
<reference evidence="12" key="1">
    <citation type="journal article" date="2023" name="Mol. Phylogenet. Evol.">
        <title>Genome-scale phylogeny and comparative genomics of the fungal order Sordariales.</title>
        <authorList>
            <person name="Hensen N."/>
            <person name="Bonometti L."/>
            <person name="Westerberg I."/>
            <person name="Brannstrom I.O."/>
            <person name="Guillou S."/>
            <person name="Cros-Aarteil S."/>
            <person name="Calhoun S."/>
            <person name="Haridas S."/>
            <person name="Kuo A."/>
            <person name="Mondo S."/>
            <person name="Pangilinan J."/>
            <person name="Riley R."/>
            <person name="LaButti K."/>
            <person name="Andreopoulos B."/>
            <person name="Lipzen A."/>
            <person name="Chen C."/>
            <person name="Yan M."/>
            <person name="Daum C."/>
            <person name="Ng V."/>
            <person name="Clum A."/>
            <person name="Steindorff A."/>
            <person name="Ohm R.A."/>
            <person name="Martin F."/>
            <person name="Silar P."/>
            <person name="Natvig D.O."/>
            <person name="Lalanne C."/>
            <person name="Gautier V."/>
            <person name="Ament-Velasquez S.L."/>
            <person name="Kruys A."/>
            <person name="Hutchinson M.I."/>
            <person name="Powell A.J."/>
            <person name="Barry K."/>
            <person name="Miller A.N."/>
            <person name="Grigoriev I.V."/>
            <person name="Debuchy R."/>
            <person name="Gladieux P."/>
            <person name="Hiltunen Thoren M."/>
            <person name="Johannesson H."/>
        </authorList>
    </citation>
    <scope>NUCLEOTIDE SEQUENCE</scope>
    <source>
        <strain evidence="12">CBS 508.74</strain>
    </source>
</reference>
<feature type="chain" id="PRO_5042873635" description="Copper acquisition factor BIM1-like domain-containing protein" evidence="10">
    <location>
        <begin position="19"/>
        <end position="282"/>
    </location>
</feature>
<comment type="caution">
    <text evidence="12">The sequence shown here is derived from an EMBL/GenBank/DDBJ whole genome shotgun (WGS) entry which is preliminary data.</text>
</comment>
<dbReference type="Pfam" id="PF20238">
    <property type="entry name" value="BIM1-like_dom"/>
    <property type="match status" value="1"/>
</dbReference>
<dbReference type="AlphaFoldDB" id="A0AAN6YUK0"/>
<evidence type="ECO:0000256" key="7">
    <source>
        <dbReference type="ARBA" id="ARBA00023288"/>
    </source>
</evidence>
<dbReference type="InterPro" id="IPR046530">
    <property type="entry name" value="BIM1-like_dom"/>
</dbReference>
<keyword evidence="9" id="KW-0812">Transmembrane</keyword>
<dbReference type="GeneID" id="89935410"/>
<evidence type="ECO:0000256" key="8">
    <source>
        <dbReference type="SAM" id="MobiDB-lite"/>
    </source>
</evidence>
<protein>
    <recommendedName>
        <fullName evidence="11">Copper acquisition factor BIM1-like domain-containing protein</fullName>
    </recommendedName>
</protein>
<keyword evidence="7" id="KW-0449">Lipoprotein</keyword>
<evidence type="ECO:0000313" key="12">
    <source>
        <dbReference type="EMBL" id="KAK4114591.1"/>
    </source>
</evidence>
<evidence type="ECO:0000256" key="9">
    <source>
        <dbReference type="SAM" id="Phobius"/>
    </source>
</evidence>